<dbReference type="STRING" id="220714.SAMN05660469_1214"/>
<dbReference type="InterPro" id="IPR036291">
    <property type="entry name" value="NAD(P)-bd_dom_sf"/>
</dbReference>
<dbReference type="Gene3D" id="3.90.25.10">
    <property type="entry name" value="UDP-galactose 4-epimerase, domain 1"/>
    <property type="match status" value="1"/>
</dbReference>
<dbReference type="InterPro" id="IPR016040">
    <property type="entry name" value="NAD(P)-bd_dom"/>
</dbReference>
<dbReference type="Pfam" id="PF13460">
    <property type="entry name" value="NAD_binding_10"/>
    <property type="match status" value="1"/>
</dbReference>
<gene>
    <name evidence="2" type="ORF">FPFC_031380</name>
</gene>
<accession>A0A3F3H9S1</accession>
<dbReference type="EMBL" id="DF968065">
    <property type="protein sequence ID" value="GAP02953.1"/>
    <property type="molecule type" value="Genomic_DNA"/>
</dbReference>
<dbReference type="RefSeq" id="WP_059378131.1">
    <property type="nucleotide sequence ID" value="NZ_DF968065.1"/>
</dbReference>
<sequence length="284" mass="30713">MTILVTGATGAYGHHALEVLKTLVPDQEVFALARTQEKADQLSAEGFQTRIGDYFDQESLNTALKGIDRLLFVSSNDLNDRQTQHQNVVKAAQANNVNYIAYTSASKADTPARQLAKDHKFTEELIADAGIDHTFLRNNFYLENEMPILGAALKAGRLVHAAKDGQVGWGTRDEFAEIGARAVSGQFDFPAIIEVGGPLQTYGQLGEALAKATGKDIEIVEGDAEAASTFLQEAGFPKNVADYIGMMQQALQSNSAAVPADDMAKYLGRDMISTEAALRKLFAK</sequence>
<proteinExistence type="predicted"/>
<dbReference type="Gene3D" id="3.40.50.720">
    <property type="entry name" value="NAD(P)-binding Rossmann-like Domain"/>
    <property type="match status" value="1"/>
</dbReference>
<dbReference type="SUPFAM" id="SSF51735">
    <property type="entry name" value="NAD(P)-binding Rossmann-fold domains"/>
    <property type="match status" value="1"/>
</dbReference>
<reference evidence="2 3" key="1">
    <citation type="journal article" date="2015" name="BMC Genomics">
        <title>Comparative genomics of Fructobacillus spp. and Leuconostoc spp. reveals niche-specific evolution of Fructobacillus spp.</title>
        <authorList>
            <person name="Endo A."/>
            <person name="Tanizawa Y."/>
            <person name="Tanaka N."/>
            <person name="Maeno S."/>
            <person name="Kumar H."/>
            <person name="Shiwa Y."/>
            <person name="Okada S."/>
            <person name="Yoshikawa H."/>
            <person name="Dicks L."/>
            <person name="Nakagawa J."/>
            <person name="Arita M."/>
        </authorList>
    </citation>
    <scope>NUCLEOTIDE SEQUENCE [LARGE SCALE GENOMIC DNA]</scope>
    <source>
        <strain evidence="2 3">DSM 15468</strain>
    </source>
</reference>
<name>A0A3F3H9S1_9LACO</name>
<evidence type="ECO:0000313" key="3">
    <source>
        <dbReference type="Proteomes" id="UP000061227"/>
    </source>
</evidence>
<feature type="domain" description="NAD(P)-binding" evidence="1">
    <location>
        <begin position="7"/>
        <end position="144"/>
    </location>
</feature>
<dbReference type="PANTHER" id="PTHR47129:SF1">
    <property type="entry name" value="NMRA-LIKE DOMAIN-CONTAINING PROTEIN"/>
    <property type="match status" value="1"/>
</dbReference>
<dbReference type="Proteomes" id="UP000061227">
    <property type="component" value="Unassembled WGS sequence"/>
</dbReference>
<protein>
    <submittedName>
        <fullName evidence="2">Nucleoside-diphosphate-sugar epimerase</fullName>
    </submittedName>
</protein>
<dbReference type="PANTHER" id="PTHR47129">
    <property type="entry name" value="QUINONE OXIDOREDUCTASE 2"/>
    <property type="match status" value="1"/>
</dbReference>
<dbReference type="InterPro" id="IPR052718">
    <property type="entry name" value="NmrA-type_oxidoreductase"/>
</dbReference>
<evidence type="ECO:0000313" key="2">
    <source>
        <dbReference type="EMBL" id="GAP02953.1"/>
    </source>
</evidence>
<evidence type="ECO:0000259" key="1">
    <source>
        <dbReference type="Pfam" id="PF13460"/>
    </source>
</evidence>
<organism evidence="2 3">
    <name type="scientific">Fructobacillus pseudoficulneus</name>
    <dbReference type="NCBI Taxonomy" id="220714"/>
    <lineage>
        <taxon>Bacteria</taxon>
        <taxon>Bacillati</taxon>
        <taxon>Bacillota</taxon>
        <taxon>Bacilli</taxon>
        <taxon>Lactobacillales</taxon>
        <taxon>Lactobacillaceae</taxon>
        <taxon>Fructobacillus</taxon>
    </lineage>
</organism>
<keyword evidence="3" id="KW-1185">Reference proteome</keyword>
<dbReference type="OrthoDB" id="152510at2"/>
<dbReference type="AlphaFoldDB" id="A0A3F3H9S1"/>